<name>A0A6N7L1H0_9ACTN</name>
<organism evidence="1 2">
    <name type="scientific">Streptomyces kaniharaensis</name>
    <dbReference type="NCBI Taxonomy" id="212423"/>
    <lineage>
        <taxon>Bacteria</taxon>
        <taxon>Bacillati</taxon>
        <taxon>Actinomycetota</taxon>
        <taxon>Actinomycetes</taxon>
        <taxon>Kitasatosporales</taxon>
        <taxon>Streptomycetaceae</taxon>
        <taxon>Streptomyces</taxon>
    </lineage>
</organism>
<evidence type="ECO:0000313" key="1">
    <source>
        <dbReference type="EMBL" id="MQS17826.1"/>
    </source>
</evidence>
<gene>
    <name evidence="1" type="ORF">F7Q99_37960</name>
</gene>
<dbReference type="EMBL" id="WBOF01000006">
    <property type="protein sequence ID" value="MQS17826.1"/>
    <property type="molecule type" value="Genomic_DNA"/>
</dbReference>
<sequence>MESRRSPADGGEPADSDVQWVYQPVEVHLADGSWALGRISGWWQDTGGDRWCRLRLTRTGRPARWEPFDPARVVLLPVAGL</sequence>
<keyword evidence="2" id="KW-1185">Reference proteome</keyword>
<evidence type="ECO:0000313" key="2">
    <source>
        <dbReference type="Proteomes" id="UP000450000"/>
    </source>
</evidence>
<accession>A0A6N7L1H0</accession>
<dbReference type="Proteomes" id="UP000450000">
    <property type="component" value="Unassembled WGS sequence"/>
</dbReference>
<comment type="caution">
    <text evidence="1">The sequence shown here is derived from an EMBL/GenBank/DDBJ whole genome shotgun (WGS) entry which is preliminary data.</text>
</comment>
<proteinExistence type="predicted"/>
<dbReference type="AlphaFoldDB" id="A0A6N7L1H0"/>
<protein>
    <submittedName>
        <fullName evidence="1">Uncharacterized protein</fullName>
    </submittedName>
</protein>
<reference evidence="1 2" key="1">
    <citation type="submission" date="2019-09" db="EMBL/GenBank/DDBJ databases">
        <title>Genome Sequences of Streptomyces kaniharaensis ATCC 21070.</title>
        <authorList>
            <person name="Zhu W."/>
            <person name="De Crecy-Lagard V."/>
            <person name="Richards N.G."/>
        </authorList>
    </citation>
    <scope>NUCLEOTIDE SEQUENCE [LARGE SCALE GENOMIC DNA]</scope>
    <source>
        <strain evidence="1 2">SF-557</strain>
    </source>
</reference>